<feature type="domain" description="ABC transmembrane type-1" evidence="9">
    <location>
        <begin position="98"/>
        <end position="314"/>
    </location>
</feature>
<dbReference type="Gene3D" id="1.10.3720.10">
    <property type="entry name" value="MetI-like"/>
    <property type="match status" value="1"/>
</dbReference>
<dbReference type="EMBL" id="BAAAZO010000011">
    <property type="protein sequence ID" value="GAA3631177.1"/>
    <property type="molecule type" value="Genomic_DNA"/>
</dbReference>
<comment type="subcellular location">
    <subcellularLocation>
        <location evidence="1 7">Cell membrane</location>
        <topology evidence="1 7">Multi-pass membrane protein</topology>
    </subcellularLocation>
</comment>
<keyword evidence="6 7" id="KW-0472">Membrane</keyword>
<dbReference type="SUPFAM" id="SSF161098">
    <property type="entry name" value="MetI-like"/>
    <property type="match status" value="1"/>
</dbReference>
<evidence type="ECO:0000256" key="2">
    <source>
        <dbReference type="ARBA" id="ARBA00022448"/>
    </source>
</evidence>
<dbReference type="PANTHER" id="PTHR43227:SF7">
    <property type="entry name" value="ARABINOOLIGOSACCHARIDES TRANSPORT SYSTEM PERMEASE PROTEIN ARAP"/>
    <property type="match status" value="1"/>
</dbReference>
<name>A0ABP7AFJ3_9ACTN</name>
<dbReference type="InterPro" id="IPR050809">
    <property type="entry name" value="UgpAE/MalFG_permease"/>
</dbReference>
<keyword evidence="11" id="KW-1185">Reference proteome</keyword>
<evidence type="ECO:0000313" key="10">
    <source>
        <dbReference type="EMBL" id="GAA3631177.1"/>
    </source>
</evidence>
<evidence type="ECO:0000256" key="4">
    <source>
        <dbReference type="ARBA" id="ARBA00022692"/>
    </source>
</evidence>
<feature type="transmembrane region" description="Helical" evidence="7">
    <location>
        <begin position="293"/>
        <end position="315"/>
    </location>
</feature>
<evidence type="ECO:0000256" key="5">
    <source>
        <dbReference type="ARBA" id="ARBA00022989"/>
    </source>
</evidence>
<dbReference type="CDD" id="cd06261">
    <property type="entry name" value="TM_PBP2"/>
    <property type="match status" value="1"/>
</dbReference>
<keyword evidence="2 7" id="KW-0813">Transport</keyword>
<organism evidence="10 11">
    <name type="scientific">Kineosporia mesophila</name>
    <dbReference type="NCBI Taxonomy" id="566012"/>
    <lineage>
        <taxon>Bacteria</taxon>
        <taxon>Bacillati</taxon>
        <taxon>Actinomycetota</taxon>
        <taxon>Actinomycetes</taxon>
        <taxon>Kineosporiales</taxon>
        <taxon>Kineosporiaceae</taxon>
        <taxon>Kineosporia</taxon>
    </lineage>
</organism>
<reference evidence="11" key="1">
    <citation type="journal article" date="2019" name="Int. J. Syst. Evol. Microbiol.">
        <title>The Global Catalogue of Microorganisms (GCM) 10K type strain sequencing project: providing services to taxonomists for standard genome sequencing and annotation.</title>
        <authorList>
            <consortium name="The Broad Institute Genomics Platform"/>
            <consortium name="The Broad Institute Genome Sequencing Center for Infectious Disease"/>
            <person name="Wu L."/>
            <person name="Ma J."/>
        </authorList>
    </citation>
    <scope>NUCLEOTIDE SEQUENCE [LARGE SCALE GENOMIC DNA]</scope>
    <source>
        <strain evidence="11">JCM 16902</strain>
    </source>
</reference>
<gene>
    <name evidence="10" type="ORF">GCM10022223_56470</name>
</gene>
<dbReference type="Proteomes" id="UP001501074">
    <property type="component" value="Unassembled WGS sequence"/>
</dbReference>
<feature type="transmembrane region" description="Helical" evidence="7">
    <location>
        <begin position="239"/>
        <end position="263"/>
    </location>
</feature>
<comment type="caution">
    <text evidence="10">The sequence shown here is derived from an EMBL/GenBank/DDBJ whole genome shotgun (WGS) entry which is preliminary data.</text>
</comment>
<comment type="similarity">
    <text evidence="7">Belongs to the binding-protein-dependent transport system permease family.</text>
</comment>
<feature type="transmembrane region" description="Helical" evidence="7">
    <location>
        <begin position="102"/>
        <end position="123"/>
    </location>
</feature>
<evidence type="ECO:0000256" key="8">
    <source>
        <dbReference type="SAM" id="MobiDB-lite"/>
    </source>
</evidence>
<evidence type="ECO:0000256" key="6">
    <source>
        <dbReference type="ARBA" id="ARBA00023136"/>
    </source>
</evidence>
<keyword evidence="5 7" id="KW-1133">Transmembrane helix</keyword>
<dbReference type="InterPro" id="IPR000515">
    <property type="entry name" value="MetI-like"/>
</dbReference>
<dbReference type="RefSeq" id="WP_231488548.1">
    <property type="nucleotide sequence ID" value="NZ_BAAAZO010000011.1"/>
</dbReference>
<evidence type="ECO:0000259" key="9">
    <source>
        <dbReference type="PROSITE" id="PS50928"/>
    </source>
</evidence>
<protein>
    <submittedName>
        <fullName evidence="10">Sugar ABC transporter permease</fullName>
    </submittedName>
</protein>
<dbReference type="Pfam" id="PF00528">
    <property type="entry name" value="BPD_transp_1"/>
    <property type="match status" value="1"/>
</dbReference>
<evidence type="ECO:0000256" key="7">
    <source>
        <dbReference type="RuleBase" id="RU363032"/>
    </source>
</evidence>
<evidence type="ECO:0000256" key="3">
    <source>
        <dbReference type="ARBA" id="ARBA00022475"/>
    </source>
</evidence>
<dbReference type="PANTHER" id="PTHR43227">
    <property type="entry name" value="BLL4140 PROTEIN"/>
    <property type="match status" value="1"/>
</dbReference>
<evidence type="ECO:0000313" key="11">
    <source>
        <dbReference type="Proteomes" id="UP001501074"/>
    </source>
</evidence>
<dbReference type="InterPro" id="IPR035906">
    <property type="entry name" value="MetI-like_sf"/>
</dbReference>
<feature type="transmembrane region" description="Helical" evidence="7">
    <location>
        <begin position="190"/>
        <end position="213"/>
    </location>
</feature>
<dbReference type="PROSITE" id="PS50928">
    <property type="entry name" value="ABC_TM1"/>
    <property type="match status" value="1"/>
</dbReference>
<proteinExistence type="inferred from homology"/>
<evidence type="ECO:0000256" key="1">
    <source>
        <dbReference type="ARBA" id="ARBA00004651"/>
    </source>
</evidence>
<sequence length="326" mass="36040">MTDQLDASAGAAAPPAAPVARSPRFRRRRHESGYASGLSAIPWLIAPIVLIAGVVVYPAIALVQASLSDYSITGLRRGSAGFDNYIDIFQHDDLGLVLWNTLVWVVVVVALTILFGLGLAQFMSKEFRGRTVMRWAIIIPWAASLVITARLFTLILDYEHGILNQMLVTLHIIGEPIDFLGNDSWVMPSMILVGVFVSLPFTAYVLLAGLNAIPQDLIEAARMDGASPWRIYRHITLPLLRPAMLVASVLNLIYVFNSFPLIYTLNDRNPGFTHDTSITYSYKLAFKAAERSVGMSAAMGVINVLLILVVVMIYLRIIRWREVTQA</sequence>
<feature type="compositionally biased region" description="Low complexity" evidence="8">
    <location>
        <begin position="7"/>
        <end position="22"/>
    </location>
</feature>
<feature type="transmembrane region" description="Helical" evidence="7">
    <location>
        <begin position="135"/>
        <end position="156"/>
    </location>
</feature>
<keyword evidence="4 7" id="KW-0812">Transmembrane</keyword>
<keyword evidence="3" id="KW-1003">Cell membrane</keyword>
<feature type="transmembrane region" description="Helical" evidence="7">
    <location>
        <begin position="34"/>
        <end position="60"/>
    </location>
</feature>
<feature type="region of interest" description="Disordered" evidence="8">
    <location>
        <begin position="1"/>
        <end position="25"/>
    </location>
</feature>
<accession>A0ABP7AFJ3</accession>